<keyword evidence="3" id="KW-1185">Reference proteome</keyword>
<dbReference type="KEGG" id="palo:E6C60_2319"/>
<organism evidence="2 3">
    <name type="scientific">Paenibacillus algicola</name>
    <dbReference type="NCBI Taxonomy" id="2565926"/>
    <lineage>
        <taxon>Bacteria</taxon>
        <taxon>Bacillati</taxon>
        <taxon>Bacillota</taxon>
        <taxon>Bacilli</taxon>
        <taxon>Bacillales</taxon>
        <taxon>Paenibacillaceae</taxon>
        <taxon>Paenibacillus</taxon>
    </lineage>
</organism>
<sequence>MKSRAVKWFLLCGLILMMTTTVGAASGSSQYTPVEHSEHQRAVFMQSFTMMNGQLYAVVDRIEWYEGEEANEIFRQREGDSDLTEAPDGYYIVNDQEEQITLPVSDSARVFLQLYDHTGSWEDAQIIWNQEVSVTKFHSIFQNDKLIDMGWFPYHLTVENGEVTQIIQQYIP</sequence>
<dbReference type="OrthoDB" id="2678247at2"/>
<evidence type="ECO:0000256" key="1">
    <source>
        <dbReference type="SAM" id="SignalP"/>
    </source>
</evidence>
<protein>
    <submittedName>
        <fullName evidence="2">Uncharacterized protein</fullName>
    </submittedName>
</protein>
<name>A0A4P8XN93_9BACL</name>
<evidence type="ECO:0000313" key="2">
    <source>
        <dbReference type="EMBL" id="QCT03031.1"/>
    </source>
</evidence>
<feature type="chain" id="PRO_5020597854" evidence="1">
    <location>
        <begin position="25"/>
        <end position="172"/>
    </location>
</feature>
<keyword evidence="1" id="KW-0732">Signal</keyword>
<evidence type="ECO:0000313" key="3">
    <source>
        <dbReference type="Proteomes" id="UP000300879"/>
    </source>
</evidence>
<feature type="signal peptide" evidence="1">
    <location>
        <begin position="1"/>
        <end position="24"/>
    </location>
</feature>
<dbReference type="EMBL" id="CP040396">
    <property type="protein sequence ID" value="QCT03031.1"/>
    <property type="molecule type" value="Genomic_DNA"/>
</dbReference>
<proteinExistence type="predicted"/>
<dbReference type="AlphaFoldDB" id="A0A4P8XN93"/>
<reference evidence="2 3" key="1">
    <citation type="submission" date="2019-05" db="EMBL/GenBank/DDBJ databases">
        <authorList>
            <person name="Chen C."/>
        </authorList>
    </citation>
    <scope>NUCLEOTIDE SEQUENCE [LARGE SCALE GENOMIC DNA]</scope>
    <source>
        <strain evidence="2 3">HB172198</strain>
    </source>
</reference>
<accession>A0A4P8XN93</accession>
<dbReference type="Proteomes" id="UP000300879">
    <property type="component" value="Chromosome"/>
</dbReference>
<gene>
    <name evidence="2" type="ORF">E6C60_2319</name>
</gene>
<dbReference type="RefSeq" id="WP_138225968.1">
    <property type="nucleotide sequence ID" value="NZ_CP040396.1"/>
</dbReference>